<dbReference type="Proteomes" id="UP001157418">
    <property type="component" value="Unassembled WGS sequence"/>
</dbReference>
<gene>
    <name evidence="4" type="ORF">LVIROSA_LOCUS8132</name>
</gene>
<evidence type="ECO:0000259" key="3">
    <source>
        <dbReference type="Pfam" id="PF15612"/>
    </source>
</evidence>
<protein>
    <recommendedName>
        <fullName evidence="3">WHIM1 domain-containing protein</fullName>
    </recommendedName>
</protein>
<keyword evidence="5" id="KW-1185">Reference proteome</keyword>
<dbReference type="InterPro" id="IPR028942">
    <property type="entry name" value="WHIM1_dom"/>
</dbReference>
<dbReference type="Pfam" id="PF15612">
    <property type="entry name" value="WHIM1"/>
    <property type="match status" value="1"/>
</dbReference>
<evidence type="ECO:0000313" key="5">
    <source>
        <dbReference type="Proteomes" id="UP001157418"/>
    </source>
</evidence>
<proteinExistence type="predicted"/>
<name>A0AAU9LYK5_9ASTR</name>
<evidence type="ECO:0000256" key="2">
    <source>
        <dbReference type="ARBA" id="ARBA00023242"/>
    </source>
</evidence>
<reference evidence="4 5" key="1">
    <citation type="submission" date="2022-01" db="EMBL/GenBank/DDBJ databases">
        <authorList>
            <person name="Xiong W."/>
            <person name="Schranz E."/>
        </authorList>
    </citation>
    <scope>NUCLEOTIDE SEQUENCE [LARGE SCALE GENOMIC DNA]</scope>
</reference>
<feature type="domain" description="WHIM1" evidence="3">
    <location>
        <begin position="7"/>
        <end position="41"/>
    </location>
</feature>
<evidence type="ECO:0000256" key="1">
    <source>
        <dbReference type="ARBA" id="ARBA00004123"/>
    </source>
</evidence>
<comment type="subcellular location">
    <subcellularLocation>
        <location evidence="1">Nucleus</location>
    </subcellularLocation>
</comment>
<comment type="caution">
    <text evidence="4">The sequence shown here is derived from an EMBL/GenBank/DDBJ whole genome shotgun (WGS) entry which is preliminary data.</text>
</comment>
<organism evidence="4 5">
    <name type="scientific">Lactuca virosa</name>
    <dbReference type="NCBI Taxonomy" id="75947"/>
    <lineage>
        <taxon>Eukaryota</taxon>
        <taxon>Viridiplantae</taxon>
        <taxon>Streptophyta</taxon>
        <taxon>Embryophyta</taxon>
        <taxon>Tracheophyta</taxon>
        <taxon>Spermatophyta</taxon>
        <taxon>Magnoliopsida</taxon>
        <taxon>eudicotyledons</taxon>
        <taxon>Gunneridae</taxon>
        <taxon>Pentapetalae</taxon>
        <taxon>asterids</taxon>
        <taxon>campanulids</taxon>
        <taxon>Asterales</taxon>
        <taxon>Asteraceae</taxon>
        <taxon>Cichorioideae</taxon>
        <taxon>Cichorieae</taxon>
        <taxon>Lactucinae</taxon>
        <taxon>Lactuca</taxon>
    </lineage>
</organism>
<accession>A0AAU9LYK5</accession>
<sequence>MFLDITTALKEKEYWELDADKKTFLLKFLCDELLKTSLIHTNLKEPDVNNRFYWGFPNTNTSTHYGIIITRPECVIPIYYDSDSGAWRLFQSDEQIKNLINSNETTRRETILSHNNGLATKASELLEANMAKWHRCDCLEPVLPCRYHCVKCHETFFINVEFEQHKKNKFDCGLGLVSRPGPSCDSLRQLKMNLLDMEAALPDGAKRGSRASSEWRSEWSASVKSANTVYEMVEATMVLETKIDYINNTW</sequence>
<keyword evidence="2" id="KW-0539">Nucleus</keyword>
<dbReference type="PANTHER" id="PTHR47162:SF8">
    <property type="entry name" value="METHYL-CPG-BINDING DOMAIN-CONTAINING PROTEIN 9"/>
    <property type="match status" value="1"/>
</dbReference>
<evidence type="ECO:0000313" key="4">
    <source>
        <dbReference type="EMBL" id="CAH1420684.1"/>
    </source>
</evidence>
<dbReference type="PANTHER" id="PTHR47162">
    <property type="entry name" value="OS02G0192300 PROTEIN"/>
    <property type="match status" value="1"/>
</dbReference>
<dbReference type="AlphaFoldDB" id="A0AAU9LYK5"/>
<dbReference type="GO" id="GO:0005634">
    <property type="term" value="C:nucleus"/>
    <property type="evidence" value="ECO:0007669"/>
    <property type="project" value="UniProtKB-SubCell"/>
</dbReference>
<dbReference type="EMBL" id="CAKMRJ010001112">
    <property type="protein sequence ID" value="CAH1420684.1"/>
    <property type="molecule type" value="Genomic_DNA"/>
</dbReference>